<evidence type="ECO:0000256" key="1">
    <source>
        <dbReference type="SAM" id="MobiDB-lite"/>
    </source>
</evidence>
<accession>A0ABD0K6C7</accession>
<feature type="region of interest" description="Disordered" evidence="1">
    <location>
        <begin position="1"/>
        <end position="20"/>
    </location>
</feature>
<reference evidence="2 3" key="1">
    <citation type="journal article" date="2023" name="Sci. Data">
        <title>Genome assembly of the Korean intertidal mud-creeper Batillaria attramentaria.</title>
        <authorList>
            <person name="Patra A.K."/>
            <person name="Ho P.T."/>
            <person name="Jun S."/>
            <person name="Lee S.J."/>
            <person name="Kim Y."/>
            <person name="Won Y.J."/>
        </authorList>
    </citation>
    <scope>NUCLEOTIDE SEQUENCE [LARGE SCALE GENOMIC DNA]</scope>
    <source>
        <strain evidence="2">Wonlab-2016</strain>
    </source>
</reference>
<dbReference type="AlphaFoldDB" id="A0ABD0K6C7"/>
<dbReference type="Proteomes" id="UP001519460">
    <property type="component" value="Unassembled WGS sequence"/>
</dbReference>
<keyword evidence="3" id="KW-1185">Reference proteome</keyword>
<organism evidence="2 3">
    <name type="scientific">Batillaria attramentaria</name>
    <dbReference type="NCBI Taxonomy" id="370345"/>
    <lineage>
        <taxon>Eukaryota</taxon>
        <taxon>Metazoa</taxon>
        <taxon>Spiralia</taxon>
        <taxon>Lophotrochozoa</taxon>
        <taxon>Mollusca</taxon>
        <taxon>Gastropoda</taxon>
        <taxon>Caenogastropoda</taxon>
        <taxon>Sorbeoconcha</taxon>
        <taxon>Cerithioidea</taxon>
        <taxon>Batillariidae</taxon>
        <taxon>Batillaria</taxon>
    </lineage>
</organism>
<name>A0ABD0K6C7_9CAEN</name>
<protein>
    <submittedName>
        <fullName evidence="2">Uncharacterized protein</fullName>
    </submittedName>
</protein>
<comment type="caution">
    <text evidence="2">The sequence shown here is derived from an EMBL/GenBank/DDBJ whole genome shotgun (WGS) entry which is preliminary data.</text>
</comment>
<evidence type="ECO:0000313" key="3">
    <source>
        <dbReference type="Proteomes" id="UP001519460"/>
    </source>
</evidence>
<dbReference type="EMBL" id="JACVVK020000238">
    <property type="protein sequence ID" value="KAK7482779.1"/>
    <property type="molecule type" value="Genomic_DNA"/>
</dbReference>
<gene>
    <name evidence="2" type="ORF">BaRGS_00025945</name>
</gene>
<sequence>MASVLSVLPSSDSPSFRDETDPTFTGRILRDCPSLPLHGSFPLVIFRQACDKITRFLQQTIEWAPCRTDNGPENHDRPKTSEAERMCH</sequence>
<evidence type="ECO:0000313" key="2">
    <source>
        <dbReference type="EMBL" id="KAK7482779.1"/>
    </source>
</evidence>
<feature type="compositionally biased region" description="Basic and acidic residues" evidence="1">
    <location>
        <begin position="70"/>
        <end position="88"/>
    </location>
</feature>
<proteinExistence type="predicted"/>
<feature type="region of interest" description="Disordered" evidence="1">
    <location>
        <begin position="65"/>
        <end position="88"/>
    </location>
</feature>
<feature type="compositionally biased region" description="Low complexity" evidence="1">
    <location>
        <begin position="1"/>
        <end position="14"/>
    </location>
</feature>